<dbReference type="RefSeq" id="WP_337332165.1">
    <property type="nucleotide sequence ID" value="NZ_JBBDGM010000006.1"/>
</dbReference>
<evidence type="ECO:0000313" key="1">
    <source>
        <dbReference type="EMBL" id="MEJ1088505.1"/>
    </source>
</evidence>
<proteinExistence type="predicted"/>
<name>A0ABU8LAY4_9MICO</name>
<dbReference type="EMBL" id="JBBDGM010000006">
    <property type="protein sequence ID" value="MEJ1088505.1"/>
    <property type="molecule type" value="Genomic_DNA"/>
</dbReference>
<gene>
    <name evidence="1" type="ORF">WDU99_09280</name>
</gene>
<organism evidence="1 2">
    <name type="scientific">Microbacterium bandirmense</name>
    <dbReference type="NCBI Taxonomy" id="3122050"/>
    <lineage>
        <taxon>Bacteria</taxon>
        <taxon>Bacillati</taxon>
        <taxon>Actinomycetota</taxon>
        <taxon>Actinomycetes</taxon>
        <taxon>Micrococcales</taxon>
        <taxon>Microbacteriaceae</taxon>
        <taxon>Microbacterium</taxon>
    </lineage>
</organism>
<dbReference type="Proteomes" id="UP001371224">
    <property type="component" value="Unassembled WGS sequence"/>
</dbReference>
<accession>A0ABU8LAY4</accession>
<keyword evidence="2" id="KW-1185">Reference proteome</keyword>
<reference evidence="1 2" key="1">
    <citation type="submission" date="2024-02" db="EMBL/GenBank/DDBJ databases">
        <authorList>
            <person name="Saticioglu I.B."/>
        </authorList>
    </citation>
    <scope>NUCLEOTIDE SEQUENCE [LARGE SCALE GENOMIC DNA]</scope>
    <source>
        <strain evidence="1 2">Mu-80</strain>
    </source>
</reference>
<comment type="caution">
    <text evidence="1">The sequence shown here is derived from an EMBL/GenBank/DDBJ whole genome shotgun (WGS) entry which is preliminary data.</text>
</comment>
<evidence type="ECO:0008006" key="3">
    <source>
        <dbReference type="Google" id="ProtNLM"/>
    </source>
</evidence>
<evidence type="ECO:0000313" key="2">
    <source>
        <dbReference type="Proteomes" id="UP001371224"/>
    </source>
</evidence>
<sequence length="121" mass="12792">MTFLADALESMARQLADMRASSSESIAGGGSEQIEAADALRERSERVTARAGCRTMVELLQRCMLIDRTAARHYVSAAEAAHEENGLTSGEPLPGRFPELTAALRAGEISVAGTLPASARC</sequence>
<protein>
    <recommendedName>
        <fullName evidence="3">DUF222 domain-containing protein</fullName>
    </recommendedName>
</protein>